<reference evidence="2 3" key="1">
    <citation type="submission" date="2017-04" db="EMBL/GenBank/DDBJ databases">
        <title>Whole genome sequence of Bdellovibrio bacteriovorus strain SSB218315.</title>
        <authorList>
            <person name="Oyedara O."/>
            <person name="Rodriguez-Perez M.A."/>
        </authorList>
    </citation>
    <scope>NUCLEOTIDE SEQUENCE [LARGE SCALE GENOMIC DNA]</scope>
    <source>
        <strain evidence="2 3">SSB218315</strain>
    </source>
</reference>
<dbReference type="EMBL" id="CP020946">
    <property type="protein sequence ID" value="ASD63680.1"/>
    <property type="molecule type" value="Genomic_DNA"/>
</dbReference>
<feature type="signal peptide" evidence="1">
    <location>
        <begin position="1"/>
        <end position="20"/>
    </location>
</feature>
<dbReference type="OrthoDB" id="5290825at2"/>
<protein>
    <submittedName>
        <fullName evidence="2">Uncharacterized protein</fullName>
    </submittedName>
</protein>
<gene>
    <name evidence="2" type="ORF">B9G79_08880</name>
</gene>
<name>A0A1Z3N872_BDEBC</name>
<dbReference type="AlphaFoldDB" id="A0A1Z3N872"/>
<dbReference type="RefSeq" id="WP_088565204.1">
    <property type="nucleotide sequence ID" value="NZ_CP020946.1"/>
</dbReference>
<keyword evidence="1" id="KW-0732">Signal</keyword>
<evidence type="ECO:0000256" key="1">
    <source>
        <dbReference type="SAM" id="SignalP"/>
    </source>
</evidence>
<evidence type="ECO:0000313" key="2">
    <source>
        <dbReference type="EMBL" id="ASD63680.1"/>
    </source>
</evidence>
<proteinExistence type="predicted"/>
<feature type="chain" id="PRO_5012961274" evidence="1">
    <location>
        <begin position="21"/>
        <end position="233"/>
    </location>
</feature>
<sequence length="233" mass="25809">MKLFLNVLLLSTVGSASAMAFDSQAVCQDIVERRGSIQVQMISSNDGDNCYVSVHNRKAEGLVYRDYLFTADGELMVFNSLGYGDESSTTGAREFFLFPRINPVPTFEWNDETRRLTVTTVNGNKASFDYEDAELVEMTGAEIRRAAEIRPDNRGGVEINKYQGLKLDSGFKLGSAPTAVSGNSSVFTDKNGKTCSVKNYELFKYTSDGDVRFKFSDSGLKTFLKSRCSSLTF</sequence>
<accession>A0A1Z3N872</accession>
<organism evidence="2 3">
    <name type="scientific">Bdellovibrio bacteriovorus</name>
    <dbReference type="NCBI Taxonomy" id="959"/>
    <lineage>
        <taxon>Bacteria</taxon>
        <taxon>Pseudomonadati</taxon>
        <taxon>Bdellovibrionota</taxon>
        <taxon>Bdellovibrionia</taxon>
        <taxon>Bdellovibrionales</taxon>
        <taxon>Pseudobdellovibrionaceae</taxon>
        <taxon>Bdellovibrio</taxon>
    </lineage>
</organism>
<dbReference type="Proteomes" id="UP000197003">
    <property type="component" value="Chromosome"/>
</dbReference>
<evidence type="ECO:0000313" key="3">
    <source>
        <dbReference type="Proteomes" id="UP000197003"/>
    </source>
</evidence>